<organism evidence="1 2">
    <name type="scientific">Crocosphaera chwakensis CCY0110</name>
    <dbReference type="NCBI Taxonomy" id="391612"/>
    <lineage>
        <taxon>Bacteria</taxon>
        <taxon>Bacillati</taxon>
        <taxon>Cyanobacteriota</taxon>
        <taxon>Cyanophyceae</taxon>
        <taxon>Oscillatoriophycideae</taxon>
        <taxon>Chroococcales</taxon>
        <taxon>Aphanothecaceae</taxon>
        <taxon>Crocosphaera</taxon>
        <taxon>Crocosphaera chwakensis</taxon>
    </lineage>
</organism>
<proteinExistence type="predicted"/>
<dbReference type="EMBL" id="AAXW01000009">
    <property type="protein sequence ID" value="EAZ92059.1"/>
    <property type="molecule type" value="Genomic_DNA"/>
</dbReference>
<evidence type="ECO:0000313" key="2">
    <source>
        <dbReference type="Proteomes" id="UP000003781"/>
    </source>
</evidence>
<dbReference type="InterPro" id="IPR018831">
    <property type="entry name" value="Uncharacterised_NKWYS"/>
</dbReference>
<dbReference type="AlphaFoldDB" id="A3IN82"/>
<dbReference type="eggNOG" id="COG0457">
    <property type="taxonomic scope" value="Bacteria"/>
</dbReference>
<dbReference type="OrthoDB" id="286125at2"/>
<protein>
    <submittedName>
        <fullName evidence="1">Uncharacterized protein</fullName>
    </submittedName>
</protein>
<dbReference type="Pfam" id="PF10364">
    <property type="entry name" value="NKWYS"/>
    <property type="match status" value="1"/>
</dbReference>
<accession>A3IN82</accession>
<dbReference type="SUPFAM" id="SSF52540">
    <property type="entry name" value="P-loop containing nucleoside triphosphate hydrolases"/>
    <property type="match status" value="1"/>
</dbReference>
<name>A3IN82_9CHRO</name>
<sequence>MLKKTLPKTLKTLLSYQRYQSLRINYKSWQNIDPILIYTMGKVGSTTVEKSLKSSSLDNPTYHIHFLTESWINKIEKRYEKVNLNSDQGHLRDSQFLRHKITASSHINWKFITLVRDPIRTYLSHLFHNPTVHHPYLLGENDKLRTREELINIIEEKLSNFDEGIDYINSWFDQELKISLKIDVYEYPFDYTKGYQIIDNDHFDILILKLENLNNNFNQAIKKFLNCDTNIPVKKSNVNQNKKYSNAYEKVMEEIKLSPSILTQVYSSKYATHFYSDLERQKLIEYWSQVSKIS</sequence>
<dbReference type="InterPro" id="IPR027417">
    <property type="entry name" value="P-loop_NTPase"/>
</dbReference>
<dbReference type="Gene3D" id="3.40.50.300">
    <property type="entry name" value="P-loop containing nucleotide triphosphate hydrolases"/>
    <property type="match status" value="1"/>
</dbReference>
<keyword evidence="2" id="KW-1185">Reference proteome</keyword>
<gene>
    <name evidence="1" type="ORF">CY0110_00335</name>
</gene>
<evidence type="ECO:0000313" key="1">
    <source>
        <dbReference type="EMBL" id="EAZ92059.1"/>
    </source>
</evidence>
<reference evidence="1 2" key="1">
    <citation type="submission" date="2007-03" db="EMBL/GenBank/DDBJ databases">
        <authorList>
            <person name="Stal L."/>
            <person name="Ferriera S."/>
            <person name="Johnson J."/>
            <person name="Kravitz S."/>
            <person name="Beeson K."/>
            <person name="Sutton G."/>
            <person name="Rogers Y.-H."/>
            <person name="Friedman R."/>
            <person name="Frazier M."/>
            <person name="Venter J.C."/>
        </authorList>
    </citation>
    <scope>NUCLEOTIDE SEQUENCE [LARGE SCALE GENOMIC DNA]</scope>
    <source>
        <strain evidence="1 2">CCY0110</strain>
    </source>
</reference>
<comment type="caution">
    <text evidence="1">The sequence shown here is derived from an EMBL/GenBank/DDBJ whole genome shotgun (WGS) entry which is preliminary data.</text>
</comment>
<dbReference type="Proteomes" id="UP000003781">
    <property type="component" value="Unassembled WGS sequence"/>
</dbReference>
<dbReference type="RefSeq" id="WP_008274847.1">
    <property type="nucleotide sequence ID" value="NZ_AAXW01000009.1"/>
</dbReference>